<keyword evidence="1" id="KW-1133">Transmembrane helix</keyword>
<gene>
    <name evidence="2" type="ORF">Fadolivirus_1_1197</name>
</gene>
<organism evidence="2 3">
    <name type="scientific">Fadolivirus FV1/VV64</name>
    <dbReference type="NCBI Taxonomy" id="3070911"/>
    <lineage>
        <taxon>Viruses</taxon>
        <taxon>Varidnaviria</taxon>
        <taxon>Bamfordvirae</taxon>
        <taxon>Nucleocytoviricota</taxon>
        <taxon>Megaviricetes</taxon>
        <taxon>Imitervirales</taxon>
        <taxon>Mimiviridae</taxon>
        <taxon>Klosneuvirinae</taxon>
        <taxon>Fadolivirus</taxon>
        <taxon>Fadolivirus algeromassiliense</taxon>
    </lineage>
</organism>
<evidence type="ECO:0000256" key="1">
    <source>
        <dbReference type="SAM" id="Phobius"/>
    </source>
</evidence>
<dbReference type="Proteomes" id="UP001162001">
    <property type="component" value="Segment"/>
</dbReference>
<name>A0A7D3V5X4_9VIRU</name>
<keyword evidence="1" id="KW-0472">Membrane</keyword>
<accession>A0A7D3V5X4</accession>
<feature type="transmembrane region" description="Helical" evidence="1">
    <location>
        <begin position="6"/>
        <end position="23"/>
    </location>
</feature>
<protein>
    <submittedName>
        <fullName evidence="2">Uncharacterized protein</fullName>
    </submittedName>
</protein>
<evidence type="ECO:0000313" key="3">
    <source>
        <dbReference type="Proteomes" id="UP001162001"/>
    </source>
</evidence>
<evidence type="ECO:0000313" key="2">
    <source>
        <dbReference type="EMBL" id="QKF94655.1"/>
    </source>
</evidence>
<dbReference type="EMBL" id="MT418680">
    <property type="protein sequence ID" value="QKF94655.1"/>
    <property type="molecule type" value="Genomic_DNA"/>
</dbReference>
<proteinExistence type="predicted"/>
<keyword evidence="1" id="KW-0812">Transmembrane</keyword>
<sequence>MYIIYLIGSITILIICFFMFRINKRKTKGKKHKKNNDFPDLMMQFNEYNIPKYTSKKNYDAWNQIGETYLRYIDQIDGEDQYLTWRFSGNDLQGNNAYNLILLPYKNKQNEFKVHLKDYLYLKQFYDKYGMYNDSMKENLNKIVFATNEYNTNPEDYLELEQIDDTTYVIKGSIWALRGPLNYLHIDNKNKLYFDQGINQNIAKFTIE</sequence>
<keyword evidence="3" id="KW-1185">Reference proteome</keyword>
<reference evidence="2 3" key="1">
    <citation type="submission" date="2020-04" db="EMBL/GenBank/DDBJ databases">
        <title>Advantages and limits of metagenomic assembly and binning of a giant virus.</title>
        <authorList>
            <person name="Schulz F."/>
            <person name="Andreani J."/>
            <person name="Francis R."/>
            <person name="Boudjemaa H."/>
            <person name="Bou Khalil J.Y."/>
            <person name="Lee J."/>
            <person name="La Scola B."/>
            <person name="Woyke T."/>
        </authorList>
    </citation>
    <scope>NUCLEOTIDE SEQUENCE [LARGE SCALE GENOMIC DNA]</scope>
    <source>
        <strain evidence="2 3">FV1/VV64</strain>
    </source>
</reference>